<keyword evidence="4 7" id="KW-0378">Hydrolase</keyword>
<dbReference type="SUPFAM" id="SSF51658">
    <property type="entry name" value="Xylose isomerase-like"/>
    <property type="match status" value="1"/>
</dbReference>
<comment type="cofactor">
    <cofactor evidence="7">
        <name>Zn(2+)</name>
        <dbReference type="ChEBI" id="CHEBI:29105"/>
    </cofactor>
    <text evidence="7">Binds 3 Zn(2+) ions.</text>
</comment>
<feature type="binding site" evidence="7">
    <location>
        <position position="146"/>
    </location>
    <ligand>
        <name>Zn(2+)</name>
        <dbReference type="ChEBI" id="CHEBI:29105"/>
        <label>2</label>
    </ligand>
</feature>
<keyword evidence="7" id="KW-0540">Nuclease</keyword>
<dbReference type="Pfam" id="PF01261">
    <property type="entry name" value="AP_endonuc_2"/>
    <property type="match status" value="1"/>
</dbReference>
<feature type="binding site" evidence="7">
    <location>
        <position position="69"/>
    </location>
    <ligand>
        <name>Zn(2+)</name>
        <dbReference type="ChEBI" id="CHEBI:29105"/>
        <label>1</label>
    </ligand>
</feature>
<dbReference type="EC" id="3.1.21.2" evidence="7"/>
<dbReference type="SMART" id="SM00518">
    <property type="entry name" value="AP2Ec"/>
    <property type="match status" value="1"/>
</dbReference>
<feature type="binding site" evidence="7">
    <location>
        <position position="180"/>
    </location>
    <ligand>
        <name>Zn(2+)</name>
        <dbReference type="ChEBI" id="CHEBI:29105"/>
        <label>2</label>
    </ligand>
</feature>
<protein>
    <recommendedName>
        <fullName evidence="7">Probable endonuclease 4</fullName>
        <ecNumber evidence="7">3.1.21.2</ecNumber>
    </recommendedName>
    <alternativeName>
        <fullName evidence="7">Endodeoxyribonuclease IV</fullName>
    </alternativeName>
    <alternativeName>
        <fullName evidence="7">Endonuclease IV</fullName>
    </alternativeName>
</protein>
<proteinExistence type="inferred from homology"/>
<comment type="catalytic activity">
    <reaction evidence="7">
        <text>Endonucleolytic cleavage to 5'-phosphooligonucleotide end-products.</text>
        <dbReference type="EC" id="3.1.21.2"/>
    </reaction>
</comment>
<sequence>MALAPFSRIGAHVPVSGGLAKRGLSYADAIGAEVIQVFVTNPRSWAHTPGNAEQDALLRARTDLPVFVHACYLINLGSPDEEIAARSVASLEYTLQRAAQIGARGVVVHTGSAVRGGRAAGLARVRARLLPILEALDEAAPPVLLEPMAGQGQVLCATVDDLADYLDAVDRHPKAGVCLDTAHVFGAGHDVSTRAGMRTMLDRFGEVVGADRLRLVHANDSAAPCGSRRDRHAGIGLGYIGADPFAEVFTHPVSAGVPVVVETPGPEGPHARDVATLKELRAQAATPEQEAAR</sequence>
<organism evidence="9 10">
    <name type="scientific">Thermobifida fusca TM51</name>
    <dbReference type="NCBI Taxonomy" id="1169414"/>
    <lineage>
        <taxon>Bacteria</taxon>
        <taxon>Bacillati</taxon>
        <taxon>Actinomycetota</taxon>
        <taxon>Actinomycetes</taxon>
        <taxon>Streptosporangiales</taxon>
        <taxon>Nocardiopsidaceae</taxon>
        <taxon>Thermobifida</taxon>
    </lineage>
</organism>
<dbReference type="GO" id="GO:0003677">
    <property type="term" value="F:DNA binding"/>
    <property type="evidence" value="ECO:0007669"/>
    <property type="project" value="InterPro"/>
</dbReference>
<feature type="binding site" evidence="7">
    <location>
        <position position="146"/>
    </location>
    <ligand>
        <name>Zn(2+)</name>
        <dbReference type="ChEBI" id="CHEBI:29105"/>
        <label>1</label>
    </ligand>
</feature>
<dbReference type="AlphaFoldDB" id="A0A9P2TB12"/>
<dbReference type="InterPro" id="IPR001719">
    <property type="entry name" value="AP_endonuc_2"/>
</dbReference>
<dbReference type="HAMAP" id="MF_00152">
    <property type="entry name" value="Nfo"/>
    <property type="match status" value="1"/>
</dbReference>
<feature type="binding site" evidence="7">
    <location>
        <position position="109"/>
    </location>
    <ligand>
        <name>Zn(2+)</name>
        <dbReference type="ChEBI" id="CHEBI:29105"/>
        <label>1</label>
    </ligand>
</feature>
<feature type="binding site" evidence="7">
    <location>
        <position position="232"/>
    </location>
    <ligand>
        <name>Zn(2+)</name>
        <dbReference type="ChEBI" id="CHEBI:29105"/>
        <label>3</label>
    </ligand>
</feature>
<comment type="similarity">
    <text evidence="1 7">Belongs to the AP endonuclease 2 family.</text>
</comment>
<dbReference type="InterPro" id="IPR036237">
    <property type="entry name" value="Xyl_isomerase-like_sf"/>
</dbReference>
<dbReference type="NCBIfam" id="TIGR00587">
    <property type="entry name" value="nfo"/>
    <property type="match status" value="1"/>
</dbReference>
<feature type="binding site" evidence="7">
    <location>
        <position position="230"/>
    </location>
    <ligand>
        <name>Zn(2+)</name>
        <dbReference type="ChEBI" id="CHEBI:29105"/>
        <label>3</label>
    </ligand>
</feature>
<evidence type="ECO:0000256" key="3">
    <source>
        <dbReference type="ARBA" id="ARBA00022763"/>
    </source>
</evidence>
<dbReference type="Gene3D" id="3.20.20.150">
    <property type="entry name" value="Divalent-metal-dependent TIM barrel enzymes"/>
    <property type="match status" value="1"/>
</dbReference>
<dbReference type="CDD" id="cd00019">
    <property type="entry name" value="AP2Ec"/>
    <property type="match status" value="1"/>
</dbReference>
<dbReference type="GO" id="GO:0008833">
    <property type="term" value="F:deoxyribonuclease IV (phage-T4-induced) activity"/>
    <property type="evidence" value="ECO:0007669"/>
    <property type="project" value="UniProtKB-UniRule"/>
</dbReference>
<dbReference type="PROSITE" id="PS51432">
    <property type="entry name" value="AP_NUCLEASE_F2_4"/>
    <property type="match status" value="1"/>
</dbReference>
<evidence type="ECO:0000259" key="8">
    <source>
        <dbReference type="Pfam" id="PF01261"/>
    </source>
</evidence>
<keyword evidence="6 7" id="KW-0234">DNA repair</keyword>
<feature type="binding site" evidence="7">
    <location>
        <position position="217"/>
    </location>
    <ligand>
        <name>Zn(2+)</name>
        <dbReference type="ChEBI" id="CHEBI:29105"/>
        <label>2</label>
    </ligand>
</feature>
<feature type="binding site" evidence="7">
    <location>
        <position position="262"/>
    </location>
    <ligand>
        <name>Zn(2+)</name>
        <dbReference type="ChEBI" id="CHEBI:29105"/>
        <label>2</label>
    </ligand>
</feature>
<dbReference type="InterPro" id="IPR013022">
    <property type="entry name" value="Xyl_isomerase-like_TIM-brl"/>
</dbReference>
<dbReference type="GO" id="GO:0008270">
    <property type="term" value="F:zinc ion binding"/>
    <property type="evidence" value="ECO:0007669"/>
    <property type="project" value="UniProtKB-UniRule"/>
</dbReference>
<name>A0A9P2TB12_THEFU</name>
<evidence type="ECO:0000256" key="7">
    <source>
        <dbReference type="HAMAP-Rule" id="MF_00152"/>
    </source>
</evidence>
<dbReference type="InterPro" id="IPR018246">
    <property type="entry name" value="AP_endonuc_F2_Zn_BS"/>
</dbReference>
<gene>
    <name evidence="7" type="primary">nfo</name>
    <name evidence="9" type="ORF">TM51_10071</name>
</gene>
<dbReference type="GO" id="GO:0003906">
    <property type="term" value="F:DNA-(apurinic or apyrimidinic site) endonuclease activity"/>
    <property type="evidence" value="ECO:0007669"/>
    <property type="project" value="TreeGrafter"/>
</dbReference>
<dbReference type="Proteomes" id="UP000014184">
    <property type="component" value="Unassembled WGS sequence"/>
</dbReference>
<evidence type="ECO:0000256" key="6">
    <source>
        <dbReference type="ARBA" id="ARBA00023204"/>
    </source>
</evidence>
<dbReference type="PANTHER" id="PTHR21445">
    <property type="entry name" value="ENDONUCLEASE IV ENDODEOXYRIBONUCLEASE IV"/>
    <property type="match status" value="1"/>
</dbReference>
<keyword evidence="2 7" id="KW-0479">Metal-binding</keyword>
<keyword evidence="3 7" id="KW-0227">DNA damage</keyword>
<dbReference type="EMBL" id="AOSG01000054">
    <property type="protein sequence ID" value="EOR71035.1"/>
    <property type="molecule type" value="Genomic_DNA"/>
</dbReference>
<comment type="function">
    <text evidence="7">Endonuclease IV plays a role in DNA repair. It cleaves phosphodiester bonds at apurinic or apyrimidinic (AP) sites, generating a 3'-hydroxyl group and a 5'-terminal sugar phosphate.</text>
</comment>
<keyword evidence="10" id="KW-1185">Reference proteome</keyword>
<accession>A0A9P2TB12</accession>
<dbReference type="GO" id="GO:0008081">
    <property type="term" value="F:phosphoric diester hydrolase activity"/>
    <property type="evidence" value="ECO:0007669"/>
    <property type="project" value="TreeGrafter"/>
</dbReference>
<evidence type="ECO:0000256" key="2">
    <source>
        <dbReference type="ARBA" id="ARBA00022723"/>
    </source>
</evidence>
<keyword evidence="7 9" id="KW-0255">Endonuclease</keyword>
<evidence type="ECO:0000313" key="9">
    <source>
        <dbReference type="EMBL" id="EOR71035.1"/>
    </source>
</evidence>
<keyword evidence="5 7" id="KW-0862">Zinc</keyword>
<dbReference type="PANTHER" id="PTHR21445:SF0">
    <property type="entry name" value="APURINIC-APYRIMIDINIC ENDONUCLEASE"/>
    <property type="match status" value="1"/>
</dbReference>
<dbReference type="GO" id="GO:0006284">
    <property type="term" value="P:base-excision repair"/>
    <property type="evidence" value="ECO:0007669"/>
    <property type="project" value="TreeGrafter"/>
</dbReference>
<feature type="domain" description="Xylose isomerase-like TIM barrel" evidence="8">
    <location>
        <begin position="26"/>
        <end position="279"/>
    </location>
</feature>
<evidence type="ECO:0000256" key="5">
    <source>
        <dbReference type="ARBA" id="ARBA00022833"/>
    </source>
</evidence>
<evidence type="ECO:0000256" key="4">
    <source>
        <dbReference type="ARBA" id="ARBA00022801"/>
    </source>
</evidence>
<dbReference type="PROSITE" id="PS00729">
    <property type="entry name" value="AP_NUCLEASE_F2_1"/>
    <property type="match status" value="1"/>
</dbReference>
<dbReference type="RefSeq" id="WP_016188913.1">
    <property type="nucleotide sequence ID" value="NZ_AOSG01000054.1"/>
</dbReference>
<evidence type="ECO:0000313" key="10">
    <source>
        <dbReference type="Proteomes" id="UP000014184"/>
    </source>
</evidence>
<dbReference type="PROSITE" id="PS00731">
    <property type="entry name" value="AP_NUCLEASE_F2_3"/>
    <property type="match status" value="1"/>
</dbReference>
<feature type="binding site" evidence="7">
    <location>
        <position position="183"/>
    </location>
    <ligand>
        <name>Zn(2+)</name>
        <dbReference type="ChEBI" id="CHEBI:29105"/>
        <label>3</label>
    </ligand>
</feature>
<evidence type="ECO:0000256" key="1">
    <source>
        <dbReference type="ARBA" id="ARBA00005340"/>
    </source>
</evidence>
<reference evidence="9 10" key="1">
    <citation type="journal article" date="2013" name="Genome Announc.">
        <title>Draft Genome Sequence of the Lignocellulose Decomposer Thermobifida fusca Strain TM51.</title>
        <authorList>
            <person name="Toth A."/>
            <person name="Barna T."/>
            <person name="Nagy I."/>
            <person name="Horvath B."/>
            <person name="Nagy I."/>
            <person name="Tancsics A."/>
            <person name="Kriszt B."/>
            <person name="Baka E."/>
            <person name="Fekete C."/>
            <person name="Kukolya J."/>
        </authorList>
    </citation>
    <scope>NUCLEOTIDE SEQUENCE [LARGE SCALE GENOMIC DNA]</scope>
    <source>
        <strain evidence="9 10">TM51</strain>
    </source>
</reference>
<comment type="caution">
    <text evidence="9">The sequence shown here is derived from an EMBL/GenBank/DDBJ whole genome shotgun (WGS) entry which is preliminary data.</text>
</comment>